<reference evidence="2 3" key="1">
    <citation type="submission" date="2020-03" db="EMBL/GenBank/DDBJ databases">
        <authorList>
            <person name="Lai Q."/>
        </authorList>
    </citation>
    <scope>NUCLEOTIDE SEQUENCE [LARGE SCALE GENOMIC DNA]</scope>
    <source>
        <strain evidence="2 3">CCUG 25036</strain>
    </source>
</reference>
<accession>A0A7X5ZJQ0</accession>
<dbReference type="Proteomes" id="UP000490980">
    <property type="component" value="Unassembled WGS sequence"/>
</dbReference>
<feature type="transmembrane region" description="Helical" evidence="1">
    <location>
        <begin position="29"/>
        <end position="50"/>
    </location>
</feature>
<dbReference type="EMBL" id="JAARLZ010000009">
    <property type="protein sequence ID" value="NII07955.1"/>
    <property type="molecule type" value="Genomic_DNA"/>
</dbReference>
<dbReference type="RefSeq" id="WP_166950262.1">
    <property type="nucleotide sequence ID" value="NZ_JAARLZ010000009.1"/>
</dbReference>
<dbReference type="AlphaFoldDB" id="A0A7X5ZJQ0"/>
<evidence type="ECO:0000256" key="1">
    <source>
        <dbReference type="SAM" id="Phobius"/>
    </source>
</evidence>
<protein>
    <submittedName>
        <fullName evidence="2">Uncharacterized protein</fullName>
    </submittedName>
</protein>
<organism evidence="2 3">
    <name type="scientific">Luteibacter anthropi</name>
    <dbReference type="NCBI Taxonomy" id="564369"/>
    <lineage>
        <taxon>Bacteria</taxon>
        <taxon>Pseudomonadati</taxon>
        <taxon>Pseudomonadota</taxon>
        <taxon>Gammaproteobacteria</taxon>
        <taxon>Lysobacterales</taxon>
        <taxon>Rhodanobacteraceae</taxon>
        <taxon>Luteibacter</taxon>
    </lineage>
</organism>
<gene>
    <name evidence="2" type="ORF">HBF25_16345</name>
</gene>
<comment type="caution">
    <text evidence="2">The sequence shown here is derived from an EMBL/GenBank/DDBJ whole genome shotgun (WGS) entry which is preliminary data.</text>
</comment>
<proteinExistence type="predicted"/>
<evidence type="ECO:0000313" key="3">
    <source>
        <dbReference type="Proteomes" id="UP000490980"/>
    </source>
</evidence>
<name>A0A7X5ZJQ0_9GAMM</name>
<sequence length="133" mass="14439">MQVVYRKQAIDFQRRRLAGDVSVLPRRGIVVVAAMVMVAMTGAGIAAWGWSIDVDRDVACGLPASGSGLILDEVSLTRGARLSGVDQQRPVSRRIDADDVIVERNAKVDPGCLATVYLAVHPVREAIVRAFRR</sequence>
<keyword evidence="1" id="KW-0472">Membrane</keyword>
<keyword evidence="1" id="KW-0812">Transmembrane</keyword>
<keyword evidence="3" id="KW-1185">Reference proteome</keyword>
<evidence type="ECO:0000313" key="2">
    <source>
        <dbReference type="EMBL" id="NII07955.1"/>
    </source>
</evidence>
<keyword evidence="1" id="KW-1133">Transmembrane helix</keyword>